<dbReference type="Proteomes" id="UP000176689">
    <property type="component" value="Unassembled WGS sequence"/>
</dbReference>
<dbReference type="InterPro" id="IPR002934">
    <property type="entry name" value="Polymerase_NTP_transf_dom"/>
</dbReference>
<dbReference type="AlphaFoldDB" id="A0A1F6E7A8"/>
<feature type="domain" description="Polymerase nucleotidyl transferase" evidence="1">
    <location>
        <begin position="69"/>
        <end position="113"/>
    </location>
</feature>
<accession>A0A1F6E7A8</accession>
<dbReference type="GO" id="GO:0016779">
    <property type="term" value="F:nucleotidyltransferase activity"/>
    <property type="evidence" value="ECO:0007669"/>
    <property type="project" value="InterPro"/>
</dbReference>
<dbReference type="InterPro" id="IPR043519">
    <property type="entry name" value="NT_sf"/>
</dbReference>
<evidence type="ECO:0000313" key="3">
    <source>
        <dbReference type="Proteomes" id="UP000176689"/>
    </source>
</evidence>
<gene>
    <name evidence="2" type="ORF">A3F27_00550</name>
</gene>
<dbReference type="CDD" id="cd05403">
    <property type="entry name" value="NT_KNTase_like"/>
    <property type="match status" value="1"/>
</dbReference>
<name>A0A1F6E7A8_9BACT</name>
<dbReference type="Pfam" id="PF01909">
    <property type="entry name" value="NTP_transf_2"/>
    <property type="match status" value="1"/>
</dbReference>
<dbReference type="SUPFAM" id="SSF81301">
    <property type="entry name" value="Nucleotidyltransferase"/>
    <property type="match status" value="1"/>
</dbReference>
<evidence type="ECO:0000259" key="1">
    <source>
        <dbReference type="Pfam" id="PF01909"/>
    </source>
</evidence>
<reference evidence="2 3" key="1">
    <citation type="journal article" date="2016" name="Nat. Commun.">
        <title>Thousands of microbial genomes shed light on interconnected biogeochemical processes in an aquifer system.</title>
        <authorList>
            <person name="Anantharaman K."/>
            <person name="Brown C.T."/>
            <person name="Hug L.A."/>
            <person name="Sharon I."/>
            <person name="Castelle C.J."/>
            <person name="Probst A.J."/>
            <person name="Thomas B.C."/>
            <person name="Singh A."/>
            <person name="Wilkins M.J."/>
            <person name="Karaoz U."/>
            <person name="Brodie E.L."/>
            <person name="Williams K.H."/>
            <person name="Hubbard S.S."/>
            <person name="Banfield J.F."/>
        </authorList>
    </citation>
    <scope>NUCLEOTIDE SEQUENCE [LARGE SCALE GENOMIC DNA]</scope>
</reference>
<sequence>MKMRQTIKLARFLDKKARAEKTGEKDQNRFEGLEHHLRRELVADPGELDFRRFLLSSDPKLREKIKTLRNTVEGLRTKYPEIIGMTLFGSHTKGYPDSQSDIDGYIYLDEEKIESSRHTKNPDESVVDSPRFLHIKEDIDWGISYAGLDKEFYGMGIDTFPISRNEIVKSYQREHFNTRLMRLFHLAIGTGIYEYRELTISTLEHMGDKGEEVWRELMDGLFLAENYNTFDPALREKRKNLYPKTLAEGRKYFLSHGPKNIDV</sequence>
<protein>
    <recommendedName>
        <fullName evidence="1">Polymerase nucleotidyl transferase domain-containing protein</fullName>
    </recommendedName>
</protein>
<proteinExistence type="predicted"/>
<dbReference type="EMBL" id="MFLP01000030">
    <property type="protein sequence ID" value="OGG69594.1"/>
    <property type="molecule type" value="Genomic_DNA"/>
</dbReference>
<comment type="caution">
    <text evidence="2">The sequence shown here is derived from an EMBL/GenBank/DDBJ whole genome shotgun (WGS) entry which is preliminary data.</text>
</comment>
<dbReference type="Gene3D" id="3.30.460.10">
    <property type="entry name" value="Beta Polymerase, domain 2"/>
    <property type="match status" value="1"/>
</dbReference>
<evidence type="ECO:0000313" key="2">
    <source>
        <dbReference type="EMBL" id="OGG69594.1"/>
    </source>
</evidence>
<organism evidence="2 3">
    <name type="scientific">Candidatus Kaiserbacteria bacterium RIFCSPHIGHO2_12_FULL_53_13</name>
    <dbReference type="NCBI Taxonomy" id="1798502"/>
    <lineage>
        <taxon>Bacteria</taxon>
        <taxon>Candidatus Kaiseribacteriota</taxon>
    </lineage>
</organism>